<dbReference type="CDD" id="cd06257">
    <property type="entry name" value="DnaJ"/>
    <property type="match status" value="1"/>
</dbReference>
<dbReference type="Pfam" id="PF07743">
    <property type="entry name" value="HSCB_C"/>
    <property type="match status" value="1"/>
</dbReference>
<evidence type="ECO:0000313" key="8">
    <source>
        <dbReference type="EMBL" id="KEH41852.1"/>
    </source>
</evidence>
<dbReference type="ExpressionAtlas" id="A0A072VJB2">
    <property type="expression patterns" value="differential"/>
</dbReference>
<reference evidence="8 10" key="1">
    <citation type="journal article" date="2011" name="Nature">
        <title>The Medicago genome provides insight into the evolution of rhizobial symbioses.</title>
        <authorList>
            <person name="Young N.D."/>
            <person name="Debelle F."/>
            <person name="Oldroyd G.E."/>
            <person name="Geurts R."/>
            <person name="Cannon S.B."/>
            <person name="Udvardi M.K."/>
            <person name="Benedito V.A."/>
            <person name="Mayer K.F."/>
            <person name="Gouzy J."/>
            <person name="Schoof H."/>
            <person name="Van de Peer Y."/>
            <person name="Proost S."/>
            <person name="Cook D.R."/>
            <person name="Meyers B.C."/>
            <person name="Spannagl M."/>
            <person name="Cheung F."/>
            <person name="De Mita S."/>
            <person name="Krishnakumar V."/>
            <person name="Gundlach H."/>
            <person name="Zhou S."/>
            <person name="Mudge J."/>
            <person name="Bharti A.K."/>
            <person name="Murray J.D."/>
            <person name="Naoumkina M.A."/>
            <person name="Rosen B."/>
            <person name="Silverstein K.A."/>
            <person name="Tang H."/>
            <person name="Rombauts S."/>
            <person name="Zhao P.X."/>
            <person name="Zhou P."/>
            <person name="Barbe V."/>
            <person name="Bardou P."/>
            <person name="Bechner M."/>
            <person name="Bellec A."/>
            <person name="Berger A."/>
            <person name="Berges H."/>
            <person name="Bidwell S."/>
            <person name="Bisseling T."/>
            <person name="Choisne N."/>
            <person name="Couloux A."/>
            <person name="Denny R."/>
            <person name="Deshpande S."/>
            <person name="Dai X."/>
            <person name="Doyle J.J."/>
            <person name="Dudez A.M."/>
            <person name="Farmer A.D."/>
            <person name="Fouteau S."/>
            <person name="Franken C."/>
            <person name="Gibelin C."/>
            <person name="Gish J."/>
            <person name="Goldstein S."/>
            <person name="Gonzalez A.J."/>
            <person name="Green P.J."/>
            <person name="Hallab A."/>
            <person name="Hartog M."/>
            <person name="Hua A."/>
            <person name="Humphray S.J."/>
            <person name="Jeong D.H."/>
            <person name="Jing Y."/>
            <person name="Jocker A."/>
            <person name="Kenton S.M."/>
            <person name="Kim D.J."/>
            <person name="Klee K."/>
            <person name="Lai H."/>
            <person name="Lang C."/>
            <person name="Lin S."/>
            <person name="Macmil S.L."/>
            <person name="Magdelenat G."/>
            <person name="Matthews L."/>
            <person name="McCorrison J."/>
            <person name="Monaghan E.L."/>
            <person name="Mun J.H."/>
            <person name="Najar F.Z."/>
            <person name="Nicholson C."/>
            <person name="Noirot C."/>
            <person name="O'Bleness M."/>
            <person name="Paule C.R."/>
            <person name="Poulain J."/>
            <person name="Prion F."/>
            <person name="Qin B."/>
            <person name="Qu C."/>
            <person name="Retzel E.F."/>
            <person name="Riddle C."/>
            <person name="Sallet E."/>
            <person name="Samain S."/>
            <person name="Samson N."/>
            <person name="Sanders I."/>
            <person name="Saurat O."/>
            <person name="Scarpelli C."/>
            <person name="Schiex T."/>
            <person name="Segurens B."/>
            <person name="Severin A.J."/>
            <person name="Sherrier D.J."/>
            <person name="Shi R."/>
            <person name="Sims S."/>
            <person name="Singer S.R."/>
            <person name="Sinharoy S."/>
            <person name="Sterck L."/>
            <person name="Viollet A."/>
            <person name="Wang B.B."/>
            <person name="Wang K."/>
            <person name="Wang M."/>
            <person name="Wang X."/>
            <person name="Warfsmann J."/>
            <person name="Weissenbach J."/>
            <person name="White D.D."/>
            <person name="White J.D."/>
            <person name="Wiley G.B."/>
            <person name="Wincker P."/>
            <person name="Xing Y."/>
            <person name="Yang L."/>
            <person name="Yao Z."/>
            <person name="Ying F."/>
            <person name="Zhai J."/>
            <person name="Zhou L."/>
            <person name="Zuber A."/>
            <person name="Denarie J."/>
            <person name="Dixon R.A."/>
            <person name="May G.D."/>
            <person name="Schwartz D.C."/>
            <person name="Rogers J."/>
            <person name="Quetier F."/>
            <person name="Town C.D."/>
            <person name="Roe B.A."/>
        </authorList>
    </citation>
    <scope>NUCLEOTIDE SEQUENCE [LARGE SCALE GENOMIC DNA]</scope>
    <source>
        <strain evidence="8">A17</strain>
        <strain evidence="9 10">cv. Jemalong A17</strain>
    </source>
</reference>
<protein>
    <submittedName>
        <fullName evidence="8">Fe-S protein assembly co-chaperone HscB</fullName>
    </submittedName>
</protein>
<dbReference type="SUPFAM" id="SSF47144">
    <property type="entry name" value="HSC20 (HSCB), C-terminal oligomerisation domain"/>
    <property type="match status" value="1"/>
</dbReference>
<dbReference type="InterPro" id="IPR036386">
    <property type="entry name" value="HscB_C_sf"/>
</dbReference>
<keyword evidence="10" id="KW-1185">Reference proteome</keyword>
<keyword evidence="4" id="KW-0963">Cytoplasm</keyword>
<evidence type="ECO:0000256" key="4">
    <source>
        <dbReference type="ARBA" id="ARBA00022490"/>
    </source>
</evidence>
<evidence type="ECO:0000256" key="1">
    <source>
        <dbReference type="ARBA" id="ARBA00004173"/>
    </source>
</evidence>
<comment type="subcellular location">
    <subcellularLocation>
        <location evidence="2">Cytoplasm</location>
    </subcellularLocation>
    <subcellularLocation>
        <location evidence="1">Mitochondrion</location>
    </subcellularLocation>
</comment>
<evidence type="ECO:0000313" key="9">
    <source>
        <dbReference type="EnsemblPlants" id="KEH41852"/>
    </source>
</evidence>
<evidence type="ECO:0000256" key="6">
    <source>
        <dbReference type="ARBA" id="ARBA00023186"/>
    </source>
</evidence>
<dbReference type="SMART" id="SM00271">
    <property type="entry name" value="DnaJ"/>
    <property type="match status" value="1"/>
</dbReference>
<evidence type="ECO:0000313" key="10">
    <source>
        <dbReference type="Proteomes" id="UP000002051"/>
    </source>
</evidence>
<dbReference type="GO" id="GO:0001671">
    <property type="term" value="F:ATPase activator activity"/>
    <property type="evidence" value="ECO:0007669"/>
    <property type="project" value="InterPro"/>
</dbReference>
<dbReference type="EnsemblPlants" id="KEH41852">
    <property type="protein sequence ID" value="KEH41852"/>
    <property type="gene ID" value="MTR_1g055300"/>
</dbReference>
<dbReference type="GO" id="GO:0005739">
    <property type="term" value="C:mitochondrion"/>
    <property type="evidence" value="ECO:0007669"/>
    <property type="project" value="UniProtKB-SubCell"/>
</dbReference>
<dbReference type="FunFam" id="1.20.1280.20:FF:000002">
    <property type="entry name" value="HscB mitochondrial iron-sulfur cluster co-chaperone"/>
    <property type="match status" value="1"/>
</dbReference>
<dbReference type="STRING" id="3880.A0A072VJB2"/>
<dbReference type="InterPro" id="IPR001623">
    <property type="entry name" value="DnaJ_domain"/>
</dbReference>
<dbReference type="InterPro" id="IPR036869">
    <property type="entry name" value="J_dom_sf"/>
</dbReference>
<dbReference type="Proteomes" id="UP000002051">
    <property type="component" value="Unassembled WGS sequence"/>
</dbReference>
<sequence length="315" mass="36699">MTKKFLTKPLSTFFNFTRTRTLTSIPQRLLPHLKPQSPSPPFTPYHTHHLYHNYDYSSPGSLRFCRKSLCSKPEQNFQPTCWNCHAVPQSTPFLFCQSCRCIQPVDRSNDYFDIFGLERKYDVGGIDLEGKYKEWQKKLHPDLVHSKSQEERDYAAEQSARVIDAYRTLSKPLSRAIYMLKLDGVEVDEEQTISDPELLAEIMEIREAVEEATNSEALNHIRSEMQEKMQSWSNAFADAFQRRDFEEAKNAIRRMIYYTRDIVTVVLVLAFRIKAFRIKCFQHGAMPSGANGRSVLSMNYEEFDPLSPMKWPLSK</sequence>
<name>A0A072VJB2_MEDTR</name>
<dbReference type="PANTHER" id="PTHR14021:SF15">
    <property type="entry name" value="IRON-SULFUR CLUSTER CO-CHAPERONE PROTEIN HSCB"/>
    <property type="match status" value="1"/>
</dbReference>
<evidence type="ECO:0000256" key="2">
    <source>
        <dbReference type="ARBA" id="ARBA00004496"/>
    </source>
</evidence>
<proteinExistence type="inferred from homology"/>
<dbReference type="InterPro" id="IPR004640">
    <property type="entry name" value="HscB"/>
</dbReference>
<dbReference type="GO" id="GO:0044571">
    <property type="term" value="P:[2Fe-2S] cluster assembly"/>
    <property type="evidence" value="ECO:0000318"/>
    <property type="project" value="GO_Central"/>
</dbReference>
<dbReference type="NCBIfam" id="TIGR00714">
    <property type="entry name" value="hscB"/>
    <property type="match status" value="1"/>
</dbReference>
<dbReference type="AlphaFoldDB" id="A0A072VJB2"/>
<dbReference type="EMBL" id="CM001217">
    <property type="protein sequence ID" value="KEH41852.1"/>
    <property type="molecule type" value="Genomic_DNA"/>
</dbReference>
<dbReference type="Gene3D" id="1.10.287.110">
    <property type="entry name" value="DnaJ domain"/>
    <property type="match status" value="1"/>
</dbReference>
<evidence type="ECO:0000259" key="7">
    <source>
        <dbReference type="PROSITE" id="PS50076"/>
    </source>
</evidence>
<keyword evidence="5" id="KW-0496">Mitochondrion</keyword>
<reference evidence="8 10" key="2">
    <citation type="journal article" date="2014" name="BMC Genomics">
        <title>An improved genome release (version Mt4.0) for the model legume Medicago truncatula.</title>
        <authorList>
            <person name="Tang H."/>
            <person name="Krishnakumar V."/>
            <person name="Bidwell S."/>
            <person name="Rosen B."/>
            <person name="Chan A."/>
            <person name="Zhou S."/>
            <person name="Gentzbittel L."/>
            <person name="Childs K.L."/>
            <person name="Yandell M."/>
            <person name="Gundlach H."/>
            <person name="Mayer K.F."/>
            <person name="Schwartz D.C."/>
            <person name="Town C.D."/>
        </authorList>
    </citation>
    <scope>GENOME REANNOTATION</scope>
    <source>
        <strain evidence="8">A17</strain>
        <strain evidence="9 10">cv. Jemalong A17</strain>
    </source>
</reference>
<dbReference type="GO" id="GO:0051259">
    <property type="term" value="P:protein complex oligomerization"/>
    <property type="evidence" value="ECO:0007669"/>
    <property type="project" value="InterPro"/>
</dbReference>
<dbReference type="SUPFAM" id="SSF46565">
    <property type="entry name" value="Chaperone J-domain"/>
    <property type="match status" value="1"/>
</dbReference>
<dbReference type="FunFam" id="1.10.287.110:FF:000082">
    <property type="entry name" value="Iron-sulfur cluster co-chaperone protein HscB, mitochondrial"/>
    <property type="match status" value="1"/>
</dbReference>
<dbReference type="HAMAP" id="MF_00682">
    <property type="entry name" value="HscB"/>
    <property type="match status" value="1"/>
</dbReference>
<dbReference type="PANTHER" id="PTHR14021">
    <property type="entry name" value="IRON-SULFUR CLUSTER CO-CHAPERONE PROTEIN HSCB"/>
    <property type="match status" value="1"/>
</dbReference>
<gene>
    <name evidence="8" type="ordered locus">MTR_1g055300</name>
</gene>
<dbReference type="InterPro" id="IPR009073">
    <property type="entry name" value="HscB_oligo_C"/>
</dbReference>
<accession>A0A072VJB2</accession>
<keyword evidence="6" id="KW-0143">Chaperone</keyword>
<reference evidence="9" key="3">
    <citation type="submission" date="2015-04" db="UniProtKB">
        <authorList>
            <consortium name="EnsemblPlants"/>
        </authorList>
    </citation>
    <scope>IDENTIFICATION</scope>
    <source>
        <strain evidence="9">cv. Jemalong A17</strain>
    </source>
</reference>
<evidence type="ECO:0000256" key="5">
    <source>
        <dbReference type="ARBA" id="ARBA00023128"/>
    </source>
</evidence>
<dbReference type="GO" id="GO:0051087">
    <property type="term" value="F:protein-folding chaperone binding"/>
    <property type="evidence" value="ECO:0007669"/>
    <property type="project" value="InterPro"/>
</dbReference>
<dbReference type="PROSITE" id="PS50076">
    <property type="entry name" value="DNAJ_2"/>
    <property type="match status" value="1"/>
</dbReference>
<dbReference type="Gene3D" id="1.20.1280.20">
    <property type="entry name" value="HscB, C-terminal domain"/>
    <property type="match status" value="1"/>
</dbReference>
<organism evidence="8 10">
    <name type="scientific">Medicago truncatula</name>
    <name type="common">Barrel medic</name>
    <name type="synonym">Medicago tribuloides</name>
    <dbReference type="NCBI Taxonomy" id="3880"/>
    <lineage>
        <taxon>Eukaryota</taxon>
        <taxon>Viridiplantae</taxon>
        <taxon>Streptophyta</taxon>
        <taxon>Embryophyta</taxon>
        <taxon>Tracheophyta</taxon>
        <taxon>Spermatophyta</taxon>
        <taxon>Magnoliopsida</taxon>
        <taxon>eudicotyledons</taxon>
        <taxon>Gunneridae</taxon>
        <taxon>Pentapetalae</taxon>
        <taxon>rosids</taxon>
        <taxon>fabids</taxon>
        <taxon>Fabales</taxon>
        <taxon>Fabaceae</taxon>
        <taxon>Papilionoideae</taxon>
        <taxon>50 kb inversion clade</taxon>
        <taxon>NPAAA clade</taxon>
        <taxon>Hologalegina</taxon>
        <taxon>IRL clade</taxon>
        <taxon>Trifolieae</taxon>
        <taxon>Medicago</taxon>
    </lineage>
</organism>
<feature type="domain" description="J" evidence="7">
    <location>
        <begin position="110"/>
        <end position="182"/>
    </location>
</feature>
<evidence type="ECO:0000256" key="3">
    <source>
        <dbReference type="ARBA" id="ARBA00010476"/>
    </source>
</evidence>
<comment type="similarity">
    <text evidence="3">Belongs to the HscB family.</text>
</comment>